<evidence type="ECO:0000313" key="2">
    <source>
        <dbReference type="Proteomes" id="UP001305647"/>
    </source>
</evidence>
<keyword evidence="2" id="KW-1185">Reference proteome</keyword>
<organism evidence="1 2">
    <name type="scientific">Parathielavia hyrcaniae</name>
    <dbReference type="NCBI Taxonomy" id="113614"/>
    <lineage>
        <taxon>Eukaryota</taxon>
        <taxon>Fungi</taxon>
        <taxon>Dikarya</taxon>
        <taxon>Ascomycota</taxon>
        <taxon>Pezizomycotina</taxon>
        <taxon>Sordariomycetes</taxon>
        <taxon>Sordariomycetidae</taxon>
        <taxon>Sordariales</taxon>
        <taxon>Chaetomiaceae</taxon>
        <taxon>Parathielavia</taxon>
    </lineage>
</organism>
<dbReference type="AlphaFoldDB" id="A0AAN6PXU8"/>
<reference evidence="1" key="2">
    <citation type="submission" date="2023-05" db="EMBL/GenBank/DDBJ databases">
        <authorList>
            <consortium name="Lawrence Berkeley National Laboratory"/>
            <person name="Steindorff A."/>
            <person name="Hensen N."/>
            <person name="Bonometti L."/>
            <person name="Westerberg I."/>
            <person name="Brannstrom I.O."/>
            <person name="Guillou S."/>
            <person name="Cros-Aarteil S."/>
            <person name="Calhoun S."/>
            <person name="Haridas S."/>
            <person name="Kuo A."/>
            <person name="Mondo S."/>
            <person name="Pangilinan J."/>
            <person name="Riley R."/>
            <person name="Labutti K."/>
            <person name="Andreopoulos B."/>
            <person name="Lipzen A."/>
            <person name="Chen C."/>
            <person name="Yanf M."/>
            <person name="Daum C."/>
            <person name="Ng V."/>
            <person name="Clum A."/>
            <person name="Ohm R."/>
            <person name="Martin F."/>
            <person name="Silar P."/>
            <person name="Natvig D."/>
            <person name="Lalanne C."/>
            <person name="Gautier V."/>
            <person name="Ament-Velasquez S.L."/>
            <person name="Kruys A."/>
            <person name="Hutchinson M.I."/>
            <person name="Powell A.J."/>
            <person name="Barry K."/>
            <person name="Miller A.N."/>
            <person name="Grigoriev I.V."/>
            <person name="Debuchy R."/>
            <person name="Gladieux P."/>
            <person name="Thoren M.H."/>
            <person name="Johannesson H."/>
        </authorList>
    </citation>
    <scope>NUCLEOTIDE SEQUENCE</scope>
    <source>
        <strain evidence="1">CBS 757.83</strain>
    </source>
</reference>
<comment type="caution">
    <text evidence="1">The sequence shown here is derived from an EMBL/GenBank/DDBJ whole genome shotgun (WGS) entry which is preliminary data.</text>
</comment>
<gene>
    <name evidence="1" type="ORF">N658DRAFT_457145</name>
</gene>
<proteinExistence type="predicted"/>
<evidence type="ECO:0000313" key="1">
    <source>
        <dbReference type="EMBL" id="KAK4097366.1"/>
    </source>
</evidence>
<dbReference type="EMBL" id="MU863677">
    <property type="protein sequence ID" value="KAK4097366.1"/>
    <property type="molecule type" value="Genomic_DNA"/>
</dbReference>
<dbReference type="Proteomes" id="UP001305647">
    <property type="component" value="Unassembled WGS sequence"/>
</dbReference>
<name>A0AAN6PXU8_9PEZI</name>
<protein>
    <submittedName>
        <fullName evidence="1">Uncharacterized protein</fullName>
    </submittedName>
</protein>
<accession>A0AAN6PXU8</accession>
<reference evidence="1" key="1">
    <citation type="journal article" date="2023" name="Mol. Phylogenet. Evol.">
        <title>Genome-scale phylogeny and comparative genomics of the fungal order Sordariales.</title>
        <authorList>
            <person name="Hensen N."/>
            <person name="Bonometti L."/>
            <person name="Westerberg I."/>
            <person name="Brannstrom I.O."/>
            <person name="Guillou S."/>
            <person name="Cros-Aarteil S."/>
            <person name="Calhoun S."/>
            <person name="Haridas S."/>
            <person name="Kuo A."/>
            <person name="Mondo S."/>
            <person name="Pangilinan J."/>
            <person name="Riley R."/>
            <person name="LaButti K."/>
            <person name="Andreopoulos B."/>
            <person name="Lipzen A."/>
            <person name="Chen C."/>
            <person name="Yan M."/>
            <person name="Daum C."/>
            <person name="Ng V."/>
            <person name="Clum A."/>
            <person name="Steindorff A."/>
            <person name="Ohm R.A."/>
            <person name="Martin F."/>
            <person name="Silar P."/>
            <person name="Natvig D.O."/>
            <person name="Lalanne C."/>
            <person name="Gautier V."/>
            <person name="Ament-Velasquez S.L."/>
            <person name="Kruys A."/>
            <person name="Hutchinson M.I."/>
            <person name="Powell A.J."/>
            <person name="Barry K."/>
            <person name="Miller A.N."/>
            <person name="Grigoriev I.V."/>
            <person name="Debuchy R."/>
            <person name="Gladieux P."/>
            <person name="Hiltunen Thoren M."/>
            <person name="Johannesson H."/>
        </authorList>
    </citation>
    <scope>NUCLEOTIDE SEQUENCE</scope>
    <source>
        <strain evidence="1">CBS 757.83</strain>
    </source>
</reference>
<sequence>MLVTTVFCDVIESTAPTEKRGADSTRKTAAMTALSALRPRLCISRSIPRATSHRHMHLLPRTRPSLAALAGLTSAACHARAAT</sequence>